<dbReference type="InterPro" id="IPR007159">
    <property type="entry name" value="SpoVT-AbrB_dom"/>
</dbReference>
<dbReference type="Pfam" id="PF04014">
    <property type="entry name" value="MazE_antitoxin"/>
    <property type="match status" value="1"/>
</dbReference>
<reference evidence="3 4" key="1">
    <citation type="submission" date="2020-08" db="EMBL/GenBank/DDBJ databases">
        <title>Genome public.</title>
        <authorList>
            <person name="Liu C."/>
            <person name="Sun Q."/>
        </authorList>
    </citation>
    <scope>NUCLEOTIDE SEQUENCE [LARGE SCALE GENOMIC DNA]</scope>
    <source>
        <strain evidence="3 4">NSJ-7</strain>
    </source>
</reference>
<dbReference type="Gene3D" id="2.10.260.10">
    <property type="match status" value="1"/>
</dbReference>
<dbReference type="PANTHER" id="PTHR36432">
    <property type="match status" value="1"/>
</dbReference>
<keyword evidence="1 3" id="KW-0238">DNA-binding</keyword>
<proteinExistence type="predicted"/>
<dbReference type="InterPro" id="IPR037914">
    <property type="entry name" value="SpoVT-AbrB_sf"/>
</dbReference>
<dbReference type="EMBL" id="JACOOS010000005">
    <property type="protein sequence ID" value="MBC5677270.1"/>
    <property type="molecule type" value="Genomic_DNA"/>
</dbReference>
<evidence type="ECO:0000313" key="3">
    <source>
        <dbReference type="EMBL" id="MBC5677270.1"/>
    </source>
</evidence>
<protein>
    <submittedName>
        <fullName evidence="3">AbrB/MazE/SpoVT family DNA-binding domain-containing protein</fullName>
    </submittedName>
</protein>
<dbReference type="PANTHER" id="PTHR36432:SF4">
    <property type="entry name" value="TRANSITION STATE REGULATOR ABH-RELATED"/>
    <property type="match status" value="1"/>
</dbReference>
<gene>
    <name evidence="3" type="ORF">H8S22_06500</name>
</gene>
<dbReference type="NCBIfam" id="TIGR01439">
    <property type="entry name" value="lp_hng_hel_AbrB"/>
    <property type="match status" value="1"/>
</dbReference>
<evidence type="ECO:0000256" key="1">
    <source>
        <dbReference type="PROSITE-ProRule" id="PRU01076"/>
    </source>
</evidence>
<evidence type="ECO:0000313" key="4">
    <source>
        <dbReference type="Proteomes" id="UP000635828"/>
    </source>
</evidence>
<name>A0ABR7FPZ7_9FIRM</name>
<sequence length="87" mass="9892">MKSTGVVRKLDELGRITLPIELRRNLDIEDREALEIFVDDDTIILRKYNPADVFTGEMDNLIEYKGKKVSKASIVNLAKLAGLKIME</sequence>
<dbReference type="SUPFAM" id="SSF89447">
    <property type="entry name" value="AbrB/MazE/MraZ-like"/>
    <property type="match status" value="1"/>
</dbReference>
<keyword evidence="4" id="KW-1185">Reference proteome</keyword>
<feature type="domain" description="SpoVT-AbrB" evidence="2">
    <location>
        <begin position="5"/>
        <end position="50"/>
    </location>
</feature>
<dbReference type="RefSeq" id="WP_095142926.1">
    <property type="nucleotide sequence ID" value="NZ_JACOOS010000005.1"/>
</dbReference>
<dbReference type="Proteomes" id="UP000635828">
    <property type="component" value="Unassembled WGS sequence"/>
</dbReference>
<dbReference type="InterPro" id="IPR052731">
    <property type="entry name" value="B_subtilis_Trans_State_Reg"/>
</dbReference>
<dbReference type="SMART" id="SM00966">
    <property type="entry name" value="SpoVT_AbrB"/>
    <property type="match status" value="1"/>
</dbReference>
<accession>A0ABR7FPZ7</accession>
<evidence type="ECO:0000259" key="2">
    <source>
        <dbReference type="PROSITE" id="PS51740"/>
    </source>
</evidence>
<comment type="caution">
    <text evidence="3">The sequence shown here is derived from an EMBL/GenBank/DDBJ whole genome shotgun (WGS) entry which is preliminary data.</text>
</comment>
<dbReference type="GO" id="GO:0003677">
    <property type="term" value="F:DNA binding"/>
    <property type="evidence" value="ECO:0007669"/>
    <property type="project" value="UniProtKB-KW"/>
</dbReference>
<organism evidence="3 4">
    <name type="scientific">Anaerostipes hominis</name>
    <name type="common">ex Liu et al. 2021</name>
    <dbReference type="NCBI Taxonomy" id="2763018"/>
    <lineage>
        <taxon>Bacteria</taxon>
        <taxon>Bacillati</taxon>
        <taxon>Bacillota</taxon>
        <taxon>Clostridia</taxon>
        <taxon>Lachnospirales</taxon>
        <taxon>Lachnospiraceae</taxon>
        <taxon>Anaerostipes</taxon>
    </lineage>
</organism>
<dbReference type="PROSITE" id="PS51740">
    <property type="entry name" value="SPOVT_ABRB"/>
    <property type="match status" value="1"/>
</dbReference>